<keyword evidence="4 9" id="KW-0732">Signal</keyword>
<dbReference type="GO" id="GO:0046872">
    <property type="term" value="F:metal ion binding"/>
    <property type="evidence" value="ECO:0007669"/>
    <property type="project" value="UniProtKB-KW"/>
</dbReference>
<dbReference type="GO" id="GO:0005975">
    <property type="term" value="P:carbohydrate metabolic process"/>
    <property type="evidence" value="ECO:0007669"/>
    <property type="project" value="InterPro"/>
</dbReference>
<dbReference type="GO" id="GO:0016810">
    <property type="term" value="F:hydrolase activity, acting on carbon-nitrogen (but not peptide) bonds"/>
    <property type="evidence" value="ECO:0007669"/>
    <property type="project" value="InterPro"/>
</dbReference>
<evidence type="ECO:0000256" key="2">
    <source>
        <dbReference type="ARBA" id="ARBA00022669"/>
    </source>
</evidence>
<evidence type="ECO:0000313" key="12">
    <source>
        <dbReference type="EMBL" id="KXS12978.1"/>
    </source>
</evidence>
<feature type="compositionally biased region" description="Pro residues" evidence="8">
    <location>
        <begin position="162"/>
        <end position="193"/>
    </location>
</feature>
<dbReference type="PANTHER" id="PTHR46471">
    <property type="entry name" value="CHITIN DEACETYLASE"/>
    <property type="match status" value="1"/>
</dbReference>
<evidence type="ECO:0000256" key="8">
    <source>
        <dbReference type="SAM" id="MobiDB-lite"/>
    </source>
</evidence>
<dbReference type="InterPro" id="IPR001002">
    <property type="entry name" value="Chitin-bd_1"/>
</dbReference>
<dbReference type="OMA" id="WPAVMRR"/>
<sequence length="407" mass="42245">MQRTRTATFVFGALCVLLLVGNVRGMPAAAVSKRQSRCGDGFGGQCDTLCCSQYGYCGSTDAYCGTGCQPGFGTCAGASPPSSPSSSSPNAPPPSTPPPRTPPSSSPPSGPISSDGRCGSSFGSTVCANGDCCSPYAWCGNTADHCGSGCQSAFGRCNGSPSPSPPATPASPTPLSLPPPPPGSVLTPPPAPPQYGGGSAPGVIIYNCRQAGQYALTFDDGPNYNTQAIKDILINRGVVATFFLNGQNYDYIGNYPDLIRDSVNRGFQIGMHGWSHCDLTNSGNCPYSREIDQLMATIRGIIGKAPTYFRFPYGSFNQDSLNYIASKGLRAVQWNLDTTDASNPGGALGNIQGTLNSWDSGSNSGIQLSHDTSSRGYLDDAITFIQSKGYHFVTVAQCDGDASGGYV</sequence>
<dbReference type="SMART" id="SM00270">
    <property type="entry name" value="ChtBD1"/>
    <property type="match status" value="2"/>
</dbReference>
<keyword evidence="3" id="KW-0479">Metal-binding</keyword>
<keyword evidence="7" id="KW-1015">Disulfide bond</keyword>
<feature type="region of interest" description="Disordered" evidence="8">
    <location>
        <begin position="161"/>
        <end position="194"/>
    </location>
</feature>
<feature type="disulfide bond" evidence="7">
    <location>
        <begin position="50"/>
        <end position="64"/>
    </location>
</feature>
<evidence type="ECO:0000256" key="1">
    <source>
        <dbReference type="ARBA" id="ARBA00001941"/>
    </source>
</evidence>
<dbReference type="EMBL" id="KQ965783">
    <property type="protein sequence ID" value="KXS12978.1"/>
    <property type="molecule type" value="Genomic_DNA"/>
</dbReference>
<dbReference type="InterPro" id="IPR011330">
    <property type="entry name" value="Glyco_hydro/deAcase_b/a-brl"/>
</dbReference>
<dbReference type="InterPro" id="IPR002509">
    <property type="entry name" value="NODB_dom"/>
</dbReference>
<feature type="disulfide bond" evidence="7">
    <location>
        <begin position="127"/>
        <end position="139"/>
    </location>
</feature>
<evidence type="ECO:0000259" key="10">
    <source>
        <dbReference type="PROSITE" id="PS50941"/>
    </source>
</evidence>
<keyword evidence="2 7" id="KW-0147">Chitin-binding</keyword>
<feature type="domain" description="NodB homology" evidence="11">
    <location>
        <begin position="212"/>
        <end position="393"/>
    </location>
</feature>
<dbReference type="Pfam" id="PF01522">
    <property type="entry name" value="Polysacc_deac_1"/>
    <property type="match status" value="1"/>
</dbReference>
<gene>
    <name evidence="12" type="ORF">M427DRAFT_157002</name>
</gene>
<evidence type="ECO:0000256" key="4">
    <source>
        <dbReference type="ARBA" id="ARBA00022729"/>
    </source>
</evidence>
<feature type="domain" description="Chitin-binding type-1" evidence="10">
    <location>
        <begin position="35"/>
        <end position="77"/>
    </location>
</feature>
<evidence type="ECO:0000256" key="9">
    <source>
        <dbReference type="SAM" id="SignalP"/>
    </source>
</evidence>
<dbReference type="Proteomes" id="UP000070544">
    <property type="component" value="Unassembled WGS sequence"/>
</dbReference>
<comment type="cofactor">
    <cofactor evidence="1">
        <name>Co(2+)</name>
        <dbReference type="ChEBI" id="CHEBI:48828"/>
    </cofactor>
</comment>
<dbReference type="SUPFAM" id="SSF57016">
    <property type="entry name" value="Plant lectins/antimicrobial peptides"/>
    <property type="match status" value="2"/>
</dbReference>
<proteinExistence type="predicted"/>
<reference evidence="12 13" key="1">
    <citation type="journal article" date="2015" name="Genome Biol. Evol.">
        <title>Phylogenomic analyses indicate that early fungi evolved digesting cell walls of algal ancestors of land plants.</title>
        <authorList>
            <person name="Chang Y."/>
            <person name="Wang S."/>
            <person name="Sekimoto S."/>
            <person name="Aerts A.L."/>
            <person name="Choi C."/>
            <person name="Clum A."/>
            <person name="LaButti K.M."/>
            <person name="Lindquist E.A."/>
            <person name="Yee Ngan C."/>
            <person name="Ohm R.A."/>
            <person name="Salamov A.A."/>
            <person name="Grigoriev I.V."/>
            <person name="Spatafora J.W."/>
            <person name="Berbee M.L."/>
        </authorList>
    </citation>
    <scope>NUCLEOTIDE SEQUENCE [LARGE SCALE GENOMIC DNA]</scope>
    <source>
        <strain evidence="12 13">JEL478</strain>
    </source>
</reference>
<dbReference type="PROSITE" id="PS50941">
    <property type="entry name" value="CHIT_BIND_I_2"/>
    <property type="match status" value="2"/>
</dbReference>
<evidence type="ECO:0000256" key="7">
    <source>
        <dbReference type="PROSITE-ProRule" id="PRU00261"/>
    </source>
</evidence>
<feature type="compositionally biased region" description="Pro residues" evidence="8">
    <location>
        <begin position="90"/>
        <end position="110"/>
    </location>
</feature>
<evidence type="ECO:0000256" key="3">
    <source>
        <dbReference type="ARBA" id="ARBA00022723"/>
    </source>
</evidence>
<accession>A0A139A8G8</accession>
<evidence type="ECO:0000259" key="11">
    <source>
        <dbReference type="PROSITE" id="PS51677"/>
    </source>
</evidence>
<organism evidence="12 13">
    <name type="scientific">Gonapodya prolifera (strain JEL478)</name>
    <name type="common">Monoblepharis prolifera</name>
    <dbReference type="NCBI Taxonomy" id="1344416"/>
    <lineage>
        <taxon>Eukaryota</taxon>
        <taxon>Fungi</taxon>
        <taxon>Fungi incertae sedis</taxon>
        <taxon>Chytridiomycota</taxon>
        <taxon>Chytridiomycota incertae sedis</taxon>
        <taxon>Monoblepharidomycetes</taxon>
        <taxon>Monoblepharidales</taxon>
        <taxon>Gonapodyaceae</taxon>
        <taxon>Gonapodya</taxon>
    </lineage>
</organism>
<name>A0A139A8G8_GONPJ</name>
<keyword evidence="5" id="KW-0378">Hydrolase</keyword>
<dbReference type="Gene3D" id="3.30.60.10">
    <property type="entry name" value="Endochitinase-like"/>
    <property type="match status" value="2"/>
</dbReference>
<feature type="signal peptide" evidence="9">
    <location>
        <begin position="1"/>
        <end position="25"/>
    </location>
</feature>
<dbReference type="SUPFAM" id="SSF88713">
    <property type="entry name" value="Glycoside hydrolase/deacetylase"/>
    <property type="match status" value="1"/>
</dbReference>
<feature type="domain" description="Chitin-binding type-1" evidence="10">
    <location>
        <begin position="115"/>
        <end position="159"/>
    </location>
</feature>
<dbReference type="AlphaFoldDB" id="A0A139A8G8"/>
<feature type="region of interest" description="Disordered" evidence="8">
    <location>
        <begin position="82"/>
        <end position="116"/>
    </location>
</feature>
<dbReference type="PANTHER" id="PTHR46471:SF2">
    <property type="entry name" value="CHITIN DEACETYLASE-RELATED"/>
    <property type="match status" value="1"/>
</dbReference>
<evidence type="ECO:0000313" key="13">
    <source>
        <dbReference type="Proteomes" id="UP000070544"/>
    </source>
</evidence>
<protein>
    <submittedName>
        <fullName evidence="12">Carbohydrate esterase family 4 protein</fullName>
    </submittedName>
</protein>
<dbReference type="OrthoDB" id="2158458at2759"/>
<feature type="disulfide bond" evidence="7">
    <location>
        <begin position="118"/>
        <end position="133"/>
    </location>
</feature>
<dbReference type="CDD" id="cd00035">
    <property type="entry name" value="ChtBD1"/>
    <property type="match status" value="2"/>
</dbReference>
<feature type="disulfide bond" evidence="7">
    <location>
        <begin position="132"/>
        <end position="146"/>
    </location>
</feature>
<dbReference type="Gene3D" id="3.20.20.370">
    <property type="entry name" value="Glycoside hydrolase/deacetylase"/>
    <property type="match status" value="1"/>
</dbReference>
<keyword evidence="6" id="KW-0119">Carbohydrate metabolism</keyword>
<evidence type="ECO:0000256" key="6">
    <source>
        <dbReference type="ARBA" id="ARBA00023277"/>
    </source>
</evidence>
<keyword evidence="13" id="KW-1185">Reference proteome</keyword>
<feature type="chain" id="PRO_5007296010" evidence="9">
    <location>
        <begin position="26"/>
        <end position="407"/>
    </location>
</feature>
<comment type="caution">
    <text evidence="7">Lacks conserved residue(s) required for the propagation of feature annotation.</text>
</comment>
<dbReference type="InterPro" id="IPR036861">
    <property type="entry name" value="Endochitinase-like_sf"/>
</dbReference>
<dbReference type="Pfam" id="PF00187">
    <property type="entry name" value="Chitin_bind_1"/>
    <property type="match status" value="2"/>
</dbReference>
<evidence type="ECO:0000256" key="5">
    <source>
        <dbReference type="ARBA" id="ARBA00022801"/>
    </source>
</evidence>
<dbReference type="GO" id="GO:0008061">
    <property type="term" value="F:chitin binding"/>
    <property type="evidence" value="ECO:0007669"/>
    <property type="project" value="UniProtKB-UniRule"/>
</dbReference>
<dbReference type="PROSITE" id="PS51677">
    <property type="entry name" value="NODB"/>
    <property type="match status" value="1"/>
</dbReference>